<sequence length="65" mass="7401">FETKSGIRGLSKSFSEIPNEPEYLNSQYSHIDMCSFHLAKNNASSGNRLEKNDDPMMVADELFMK</sequence>
<protein>
    <submittedName>
        <fullName evidence="1">Uncharacterized protein</fullName>
    </submittedName>
</protein>
<gene>
    <name evidence="1" type="ORF">C5S46_02810</name>
</gene>
<accession>A0AC61SBT2</accession>
<dbReference type="EMBL" id="QYBA01000086">
    <property type="protein sequence ID" value="TKY92025.1"/>
    <property type="molecule type" value="Genomic_DNA"/>
</dbReference>
<evidence type="ECO:0000313" key="1">
    <source>
        <dbReference type="EMBL" id="TKY92025.1"/>
    </source>
</evidence>
<feature type="non-terminal residue" evidence="1">
    <location>
        <position position="1"/>
    </location>
</feature>
<organism evidence="1 2">
    <name type="scientific">Candidatus Methanomarinus sp</name>
    <dbReference type="NCBI Taxonomy" id="3386244"/>
    <lineage>
        <taxon>Archaea</taxon>
        <taxon>Methanobacteriati</taxon>
        <taxon>Methanobacteriota</taxon>
        <taxon>Stenosarchaea group</taxon>
        <taxon>Methanomicrobia</taxon>
        <taxon>Methanosarcinales</taxon>
        <taxon>ANME-2 cluster</taxon>
        <taxon>Candidatus Methanocomedenaceae</taxon>
        <taxon>Candidatus Methanomarinus</taxon>
    </lineage>
</organism>
<evidence type="ECO:0000313" key="2">
    <source>
        <dbReference type="Proteomes" id="UP000315423"/>
    </source>
</evidence>
<dbReference type="Proteomes" id="UP000315423">
    <property type="component" value="Unassembled WGS sequence"/>
</dbReference>
<name>A0AC61SBT2_9EURY</name>
<comment type="caution">
    <text evidence="1">The sequence shown here is derived from an EMBL/GenBank/DDBJ whole genome shotgun (WGS) entry which is preliminary data.</text>
</comment>
<reference evidence="1" key="1">
    <citation type="submission" date="2018-09" db="EMBL/GenBank/DDBJ databases">
        <title>A genomic encyclopedia of anaerobic methanotrophic archaea.</title>
        <authorList>
            <person name="Skennerton C.T."/>
            <person name="Chadwick G.L."/>
            <person name="Laso-Perez R."/>
            <person name="Leu A.O."/>
            <person name="Speth D.R."/>
            <person name="Yu H."/>
            <person name="Morgan-Lang C."/>
            <person name="Hatzenpichler R."/>
            <person name="Goudeau D."/>
            <person name="Malmstrom R."/>
            <person name="Woyke T."/>
            <person name="Hallam S."/>
            <person name="Tyson G.W."/>
            <person name="Wegener G."/>
            <person name="Boetius A."/>
            <person name="Orphan V.J."/>
        </authorList>
    </citation>
    <scope>NUCLEOTIDE SEQUENCE</scope>
    <source>
        <strain evidence="1">CONS3730D10UFb2</strain>
    </source>
</reference>
<proteinExistence type="predicted"/>